<dbReference type="SMART" id="SM00490">
    <property type="entry name" value="HELICc"/>
    <property type="match status" value="1"/>
</dbReference>
<dbReference type="GO" id="GO:0005730">
    <property type="term" value="C:nucleolus"/>
    <property type="evidence" value="ECO:0000318"/>
    <property type="project" value="GO_Central"/>
</dbReference>
<dbReference type="GO" id="GO:0000463">
    <property type="term" value="P:maturation of LSU-rRNA from tricistronic rRNA transcript (SSU-rRNA, 5.8S rRNA, LSU-rRNA)"/>
    <property type="evidence" value="ECO:0000318"/>
    <property type="project" value="GO_Central"/>
</dbReference>
<keyword evidence="10" id="KW-1185">Reference proteome</keyword>
<dbReference type="PANTHER" id="PTHR24031">
    <property type="entry name" value="RNA HELICASE"/>
    <property type="match status" value="1"/>
</dbReference>
<keyword evidence="2 6" id="KW-0378">Hydrolase</keyword>
<evidence type="ECO:0000256" key="5">
    <source>
        <dbReference type="ARBA" id="ARBA00022884"/>
    </source>
</evidence>
<dbReference type="InterPro" id="IPR011545">
    <property type="entry name" value="DEAD/DEAH_box_helicase_dom"/>
</dbReference>
<feature type="domain" description="Helicase C-terminal" evidence="8">
    <location>
        <begin position="175"/>
        <end position="322"/>
    </location>
</feature>
<dbReference type="InParanoid" id="D8T0B8"/>
<evidence type="ECO:0000259" key="7">
    <source>
        <dbReference type="PROSITE" id="PS51192"/>
    </source>
</evidence>
<dbReference type="SMART" id="SM00487">
    <property type="entry name" value="DEXDc"/>
    <property type="match status" value="1"/>
</dbReference>
<dbReference type="PROSITE" id="PS00039">
    <property type="entry name" value="DEAD_ATP_HELICASE"/>
    <property type="match status" value="1"/>
</dbReference>
<dbReference type="SUPFAM" id="SSF52540">
    <property type="entry name" value="P-loop containing nucleoside triphosphate hydrolases"/>
    <property type="match status" value="2"/>
</dbReference>
<dbReference type="KEGG" id="smo:SELMODRAFT_427665"/>
<evidence type="ECO:0000256" key="4">
    <source>
        <dbReference type="ARBA" id="ARBA00022840"/>
    </source>
</evidence>
<dbReference type="Proteomes" id="UP000001514">
    <property type="component" value="Unassembled WGS sequence"/>
</dbReference>
<dbReference type="EMBL" id="GL377658">
    <property type="protein sequence ID" value="EFJ09882.1"/>
    <property type="molecule type" value="Genomic_DNA"/>
</dbReference>
<accession>D8T0B8</accession>
<dbReference type="Pfam" id="PF00271">
    <property type="entry name" value="Helicase_C"/>
    <property type="match status" value="1"/>
</dbReference>
<evidence type="ECO:0000256" key="1">
    <source>
        <dbReference type="ARBA" id="ARBA00022741"/>
    </source>
</evidence>
<dbReference type="AlphaFoldDB" id="D8T0B8"/>
<dbReference type="STRING" id="88036.D8T0B8"/>
<dbReference type="Gramene" id="EFJ09882">
    <property type="protein sequence ID" value="EFJ09882"/>
    <property type="gene ID" value="SELMODRAFT_427665"/>
</dbReference>
<dbReference type="HOGENOM" id="CLU_012394_1_0_1"/>
<gene>
    <name evidence="9" type="ORF">SELMODRAFT_427665</name>
</gene>
<evidence type="ECO:0000256" key="2">
    <source>
        <dbReference type="ARBA" id="ARBA00022801"/>
    </source>
</evidence>
<dbReference type="InterPro" id="IPR027417">
    <property type="entry name" value="P-loop_NTPase"/>
</dbReference>
<dbReference type="GO" id="GO:0003723">
    <property type="term" value="F:RNA binding"/>
    <property type="evidence" value="ECO:0007669"/>
    <property type="project" value="UniProtKB-UniRule"/>
</dbReference>
<dbReference type="InterPro" id="IPR014001">
    <property type="entry name" value="Helicase_ATP-bd"/>
</dbReference>
<evidence type="ECO:0000313" key="9">
    <source>
        <dbReference type="EMBL" id="EFJ09882.1"/>
    </source>
</evidence>
<dbReference type="eggNOG" id="KOG0342">
    <property type="taxonomic scope" value="Eukaryota"/>
</dbReference>
<keyword evidence="1 6" id="KW-0547">Nucleotide-binding</keyword>
<protein>
    <recommendedName>
        <fullName evidence="6">ATP-dependent RNA helicase</fullName>
        <ecNumber evidence="6">3.6.4.13</ecNumber>
    </recommendedName>
</protein>
<name>D8T0B8_SELML</name>
<sequence length="988" mass="111484">MMVPLCVPRIERNHYRVLFYMRTRGANGSTGRMGFTEVEVDRPGDTRFHYEQSSIQIQARSIPKLLVGCDVLGASCTGTGKTLAFLVPALEFLNRAQINFLILSPTRELASQPQIHGIARKLMSAHTQTHMVIIGGSNRKAEAEGVNLLVATPGKLLDHLRSTADSGRGGWIYHNLKYLIIDEADRLLDIGFEEEMRQCVKYDLDIDWILERQFCMIFHLLITENAYKEKPAVMVFFSSSESGFLLCTDVVARVLDIPAVDWIIQYDHKEYIHRVGRTARGEGARCQAVLFLLPQELDFLRDLNETQLLEVQTMRRLAADAFKSYLHSVSKRWWVGRGEMEAACVQGAQKWWAFSAGMTAEEVLGHISRETETSADLLLLESKAGEAILPRDSKLAAGVDYSVRVRTKSLPKRRFVAGHAVDPEAHYYITPDVDDLVSDLAQGKTCALCGPRQSGKSTMVLAARRELMLTSKATVVYLDGLEGARMSWSSHDFWGYICDSLTLKCQALFPKQQVPCTSLVFKSLFTRSKLPTLVTVVLDEADSLLDISSDIVDEFFVTIRSIKSDKDAYNLYGFLLVGVETVKDLLEARYNKRVPDALRTDTHMPSSTPSRLTPFPHDHVLTSSRFTLEHVRELLHQAAADRPSVAIEVESIAVSIMQWTGGHKGLTGTCLAYLVQEELWTFRRWLRRAESYRLGTYIFGQATYNRILAFIRKQKQDAEACKLLTRYLETPGLYCGPETLVQLRDFIAHGVLAASVVTADDEETEAGRYYVGISTPLLRTAMLRRCTVFCDDVDAPPCATRLDRLWLLLQAIKTLDGEVMCRPESLRARGAGPSEYAQQFLFLCRMKAILKRAYPCIPVTILPEVKEEIVPDQRWSELRCDSLFCDGPNSKFAVELVASGNMRQITEHVTRALLYHDQHSAQVFIINFCMDRPNDQQHTVVPVSDSVVFMSVNFRPSERTASVTITGKRGEEVVRLKNWRGRISFDDR</sequence>
<comment type="catalytic activity">
    <reaction evidence="6">
        <text>ATP + H2O = ADP + phosphate + H(+)</text>
        <dbReference type="Rhea" id="RHEA:13065"/>
        <dbReference type="ChEBI" id="CHEBI:15377"/>
        <dbReference type="ChEBI" id="CHEBI:15378"/>
        <dbReference type="ChEBI" id="CHEBI:30616"/>
        <dbReference type="ChEBI" id="CHEBI:43474"/>
        <dbReference type="ChEBI" id="CHEBI:456216"/>
        <dbReference type="EC" id="3.6.4.13"/>
    </reaction>
</comment>
<evidence type="ECO:0000256" key="6">
    <source>
        <dbReference type="RuleBase" id="RU365068"/>
    </source>
</evidence>
<dbReference type="Pfam" id="PF00270">
    <property type="entry name" value="DEAD"/>
    <property type="match status" value="1"/>
</dbReference>
<dbReference type="PROSITE" id="PS51192">
    <property type="entry name" value="HELICASE_ATP_BIND_1"/>
    <property type="match status" value="1"/>
</dbReference>
<keyword evidence="5 6" id="KW-0694">RNA-binding</keyword>
<dbReference type="GO" id="GO:0005524">
    <property type="term" value="F:ATP binding"/>
    <property type="evidence" value="ECO:0007669"/>
    <property type="project" value="UniProtKB-UniRule"/>
</dbReference>
<dbReference type="InterPro" id="IPR001650">
    <property type="entry name" value="Helicase_C-like"/>
</dbReference>
<dbReference type="Gene3D" id="3.40.50.300">
    <property type="entry name" value="P-loop containing nucleotide triphosphate hydrolases"/>
    <property type="match status" value="3"/>
</dbReference>
<keyword evidence="3 6" id="KW-0347">Helicase</keyword>
<proteinExistence type="inferred from homology"/>
<feature type="domain" description="Helicase ATP-binding" evidence="7">
    <location>
        <begin position="62"/>
        <end position="259"/>
    </location>
</feature>
<comment type="domain">
    <text evidence="6">The Q motif is unique to and characteristic of the DEAD box family of RNA helicases and controls ATP binding and hydrolysis.</text>
</comment>
<keyword evidence="4 6" id="KW-0067">ATP-binding</keyword>
<comment type="function">
    <text evidence="6">RNA helicase.</text>
</comment>
<dbReference type="PROSITE" id="PS51194">
    <property type="entry name" value="HELICASE_CTER"/>
    <property type="match status" value="1"/>
</dbReference>
<organism evidence="10">
    <name type="scientific">Selaginella moellendorffii</name>
    <name type="common">Spikemoss</name>
    <dbReference type="NCBI Taxonomy" id="88036"/>
    <lineage>
        <taxon>Eukaryota</taxon>
        <taxon>Viridiplantae</taxon>
        <taxon>Streptophyta</taxon>
        <taxon>Embryophyta</taxon>
        <taxon>Tracheophyta</taxon>
        <taxon>Lycopodiopsida</taxon>
        <taxon>Selaginellales</taxon>
        <taxon>Selaginellaceae</taxon>
        <taxon>Selaginella</taxon>
    </lineage>
</organism>
<comment type="similarity">
    <text evidence="6">Belongs to the DEAD box helicase family.</text>
</comment>
<reference evidence="9 10" key="1">
    <citation type="journal article" date="2011" name="Science">
        <title>The Selaginella genome identifies genetic changes associated with the evolution of vascular plants.</title>
        <authorList>
            <person name="Banks J.A."/>
            <person name="Nishiyama T."/>
            <person name="Hasebe M."/>
            <person name="Bowman J.L."/>
            <person name="Gribskov M."/>
            <person name="dePamphilis C."/>
            <person name="Albert V.A."/>
            <person name="Aono N."/>
            <person name="Aoyama T."/>
            <person name="Ambrose B.A."/>
            <person name="Ashton N.W."/>
            <person name="Axtell M.J."/>
            <person name="Barker E."/>
            <person name="Barker M.S."/>
            <person name="Bennetzen J.L."/>
            <person name="Bonawitz N.D."/>
            <person name="Chapple C."/>
            <person name="Cheng C."/>
            <person name="Correa L.G."/>
            <person name="Dacre M."/>
            <person name="DeBarry J."/>
            <person name="Dreyer I."/>
            <person name="Elias M."/>
            <person name="Engstrom E.M."/>
            <person name="Estelle M."/>
            <person name="Feng L."/>
            <person name="Finet C."/>
            <person name="Floyd S.K."/>
            <person name="Frommer W.B."/>
            <person name="Fujita T."/>
            <person name="Gramzow L."/>
            <person name="Gutensohn M."/>
            <person name="Harholt J."/>
            <person name="Hattori M."/>
            <person name="Heyl A."/>
            <person name="Hirai T."/>
            <person name="Hiwatashi Y."/>
            <person name="Ishikawa M."/>
            <person name="Iwata M."/>
            <person name="Karol K.G."/>
            <person name="Koehler B."/>
            <person name="Kolukisaoglu U."/>
            <person name="Kubo M."/>
            <person name="Kurata T."/>
            <person name="Lalonde S."/>
            <person name="Li K."/>
            <person name="Li Y."/>
            <person name="Litt A."/>
            <person name="Lyons E."/>
            <person name="Manning G."/>
            <person name="Maruyama T."/>
            <person name="Michael T.P."/>
            <person name="Mikami K."/>
            <person name="Miyazaki S."/>
            <person name="Morinaga S."/>
            <person name="Murata T."/>
            <person name="Mueller-Roeber B."/>
            <person name="Nelson D.R."/>
            <person name="Obara M."/>
            <person name="Oguri Y."/>
            <person name="Olmstead R.G."/>
            <person name="Onodera N."/>
            <person name="Petersen B.L."/>
            <person name="Pils B."/>
            <person name="Prigge M."/>
            <person name="Rensing S.A."/>
            <person name="Riano-Pachon D.M."/>
            <person name="Roberts A.W."/>
            <person name="Sato Y."/>
            <person name="Scheller H.V."/>
            <person name="Schulz B."/>
            <person name="Schulz C."/>
            <person name="Shakirov E.V."/>
            <person name="Shibagaki N."/>
            <person name="Shinohara N."/>
            <person name="Shippen D.E."/>
            <person name="Soerensen I."/>
            <person name="Sotooka R."/>
            <person name="Sugimoto N."/>
            <person name="Sugita M."/>
            <person name="Sumikawa N."/>
            <person name="Tanurdzic M."/>
            <person name="Theissen G."/>
            <person name="Ulvskov P."/>
            <person name="Wakazuki S."/>
            <person name="Weng J.K."/>
            <person name="Willats W.W."/>
            <person name="Wipf D."/>
            <person name="Wolf P.G."/>
            <person name="Yang L."/>
            <person name="Zimmer A.D."/>
            <person name="Zhu Q."/>
            <person name="Mitros T."/>
            <person name="Hellsten U."/>
            <person name="Loque D."/>
            <person name="Otillar R."/>
            <person name="Salamov A."/>
            <person name="Schmutz J."/>
            <person name="Shapiro H."/>
            <person name="Lindquist E."/>
            <person name="Lucas S."/>
            <person name="Rokhsar D."/>
            <person name="Grigoriev I.V."/>
        </authorList>
    </citation>
    <scope>NUCLEOTIDE SEQUENCE [LARGE SCALE GENOMIC DNA]</scope>
</reference>
<dbReference type="InterPro" id="IPR000629">
    <property type="entry name" value="RNA-helicase_DEAD-box_CS"/>
</dbReference>
<dbReference type="GO" id="GO:0003724">
    <property type="term" value="F:RNA helicase activity"/>
    <property type="evidence" value="ECO:0007669"/>
    <property type="project" value="UniProtKB-EC"/>
</dbReference>
<evidence type="ECO:0000313" key="10">
    <source>
        <dbReference type="Proteomes" id="UP000001514"/>
    </source>
</evidence>
<dbReference type="GO" id="GO:0016787">
    <property type="term" value="F:hydrolase activity"/>
    <property type="evidence" value="ECO:0007669"/>
    <property type="project" value="UniProtKB-KW"/>
</dbReference>
<evidence type="ECO:0000259" key="8">
    <source>
        <dbReference type="PROSITE" id="PS51194"/>
    </source>
</evidence>
<dbReference type="EC" id="3.6.4.13" evidence="6"/>
<evidence type="ECO:0000256" key="3">
    <source>
        <dbReference type="ARBA" id="ARBA00022806"/>
    </source>
</evidence>